<evidence type="ECO:0000256" key="10">
    <source>
        <dbReference type="ARBA" id="ARBA00022989"/>
    </source>
</evidence>
<evidence type="ECO:0000256" key="9">
    <source>
        <dbReference type="ARBA" id="ARBA00022982"/>
    </source>
</evidence>
<keyword evidence="8" id="KW-1278">Translocase</keyword>
<evidence type="ECO:0000256" key="6">
    <source>
        <dbReference type="ARBA" id="ARBA00022660"/>
    </source>
</evidence>
<feature type="transmembrane region" description="Helical" evidence="16">
    <location>
        <begin position="44"/>
        <end position="63"/>
    </location>
</feature>
<feature type="transmembrane region" description="Helical" evidence="16">
    <location>
        <begin position="123"/>
        <end position="142"/>
    </location>
</feature>
<evidence type="ECO:0000256" key="5">
    <source>
        <dbReference type="ARBA" id="ARBA00022448"/>
    </source>
</evidence>
<keyword evidence="9" id="KW-0249">Electron transport</keyword>
<keyword evidence="13 16" id="KW-0472">Membrane</keyword>
<evidence type="ECO:0000256" key="12">
    <source>
        <dbReference type="ARBA" id="ARBA00023128"/>
    </source>
</evidence>
<evidence type="ECO:0000256" key="2">
    <source>
        <dbReference type="ARBA" id="ARBA00005698"/>
    </source>
</evidence>
<keyword evidence="5" id="KW-0813">Transport</keyword>
<sequence>MMTMATIITSMFLTMNHPLTLGLMLITQTTMVSLITGSMSPSFWFSYIIFIIMVGGMLVIFIYMTSIASNEELSWNPMSIAIPILALPISWLTPAVEKANLEASNPQVQMNTLNKLINMPSNMMIILLIIYLLIALIAVVNISKSGKGPLRQN</sequence>
<keyword evidence="11" id="KW-0520">NAD</keyword>
<keyword evidence="7 16" id="KW-0812">Transmembrane</keyword>
<geneLocation type="mitochondrion" evidence="17"/>
<proteinExistence type="inferred from homology"/>
<evidence type="ECO:0000256" key="13">
    <source>
        <dbReference type="ARBA" id="ARBA00023136"/>
    </source>
</evidence>
<keyword evidence="6" id="KW-0679">Respiratory chain</keyword>
<accession>A0A0S2MPQ5</accession>
<evidence type="ECO:0000256" key="1">
    <source>
        <dbReference type="ARBA" id="ARBA00004225"/>
    </source>
</evidence>
<keyword evidence="12 17" id="KW-0496">Mitochondrion</keyword>
<dbReference type="PANTHER" id="PTHR11435">
    <property type="entry name" value="NADH UBIQUINONE OXIDOREDUCTASE SUBUNIT ND6"/>
    <property type="match status" value="1"/>
</dbReference>
<dbReference type="GO" id="GO:0031966">
    <property type="term" value="C:mitochondrial membrane"/>
    <property type="evidence" value="ECO:0007669"/>
    <property type="project" value="UniProtKB-SubCell"/>
</dbReference>
<evidence type="ECO:0000313" key="17">
    <source>
        <dbReference type="EMBL" id="ALO76702.1"/>
    </source>
</evidence>
<dbReference type="EC" id="7.1.1.2" evidence="3"/>
<feature type="transmembrane region" description="Helical" evidence="16">
    <location>
        <begin position="75"/>
        <end position="93"/>
    </location>
</feature>
<evidence type="ECO:0000256" key="4">
    <source>
        <dbReference type="ARBA" id="ARBA00021095"/>
    </source>
</evidence>
<reference evidence="17" key="1">
    <citation type="submission" date="2012-06" db="EMBL/GenBank/DDBJ databases">
        <title>Mitogenomics of the Coleoptera under dense taxon sampling.</title>
        <authorList>
            <person name="Timmermans M.J.T.N."/>
            <person name="Lim J."/>
            <person name="Dodsworth S."/>
            <person name="Haran J."/>
            <person name="Ahrens D."/>
            <person name="Bocak L."/>
            <person name="London A."/>
            <person name="Culverwell L."/>
            <person name="Vogler A.P."/>
        </authorList>
    </citation>
    <scope>NUCLEOTIDE SEQUENCE</scope>
</reference>
<dbReference type="GO" id="GO:0008137">
    <property type="term" value="F:NADH dehydrogenase (ubiquinone) activity"/>
    <property type="evidence" value="ECO:0007669"/>
    <property type="project" value="UniProtKB-EC"/>
</dbReference>
<evidence type="ECO:0000256" key="7">
    <source>
        <dbReference type="ARBA" id="ARBA00022692"/>
    </source>
</evidence>
<gene>
    <name evidence="17" type="primary">nad6</name>
</gene>
<evidence type="ECO:0000256" key="14">
    <source>
        <dbReference type="ARBA" id="ARBA00031019"/>
    </source>
</evidence>
<keyword evidence="10 16" id="KW-1133">Transmembrane helix</keyword>
<evidence type="ECO:0000256" key="11">
    <source>
        <dbReference type="ARBA" id="ARBA00023027"/>
    </source>
</evidence>
<comment type="similarity">
    <text evidence="2">Belongs to the complex I subunit 6 family.</text>
</comment>
<dbReference type="AlphaFoldDB" id="A0A0S2MPQ5"/>
<protein>
    <recommendedName>
        <fullName evidence="4">NADH-ubiquinone oxidoreductase chain 6</fullName>
        <ecNumber evidence="3">7.1.1.2</ecNumber>
    </recommendedName>
    <alternativeName>
        <fullName evidence="14">NADH dehydrogenase subunit 6</fullName>
    </alternativeName>
</protein>
<evidence type="ECO:0000256" key="15">
    <source>
        <dbReference type="ARBA" id="ARBA00049551"/>
    </source>
</evidence>
<evidence type="ECO:0000256" key="16">
    <source>
        <dbReference type="SAM" id="Phobius"/>
    </source>
</evidence>
<name>A0A0S2MPQ5_9CUCU</name>
<dbReference type="EMBL" id="JX412776">
    <property type="protein sequence ID" value="ALO76702.1"/>
    <property type="molecule type" value="Genomic_DNA"/>
</dbReference>
<organism evidence="17">
    <name type="scientific">Melittomma sp. MEL01</name>
    <dbReference type="NCBI Taxonomy" id="1205634"/>
    <lineage>
        <taxon>Eukaryota</taxon>
        <taxon>Metazoa</taxon>
        <taxon>Ecdysozoa</taxon>
        <taxon>Arthropoda</taxon>
        <taxon>Hexapoda</taxon>
        <taxon>Insecta</taxon>
        <taxon>Pterygota</taxon>
        <taxon>Neoptera</taxon>
        <taxon>Endopterygota</taxon>
        <taxon>Coleoptera</taxon>
        <taxon>Polyphaga</taxon>
        <taxon>Cucujiformia</taxon>
        <taxon>Melittommatinae</taxon>
        <taxon>Melittomma</taxon>
    </lineage>
</organism>
<evidence type="ECO:0000256" key="8">
    <source>
        <dbReference type="ARBA" id="ARBA00022967"/>
    </source>
</evidence>
<evidence type="ECO:0000256" key="3">
    <source>
        <dbReference type="ARBA" id="ARBA00012944"/>
    </source>
</evidence>
<dbReference type="PANTHER" id="PTHR11435:SF1">
    <property type="entry name" value="NADH-UBIQUINONE OXIDOREDUCTASE CHAIN 6"/>
    <property type="match status" value="1"/>
</dbReference>
<comment type="subcellular location">
    <subcellularLocation>
        <location evidence="1">Mitochondrion membrane</location>
        <topology evidence="1">Multi-pass membrane protein</topology>
    </subcellularLocation>
</comment>
<dbReference type="InterPro" id="IPR050269">
    <property type="entry name" value="ComplexI_Subunit6"/>
</dbReference>
<comment type="catalytic activity">
    <reaction evidence="15">
        <text>a ubiquinone + NADH + 5 H(+)(in) = a ubiquinol + NAD(+) + 4 H(+)(out)</text>
        <dbReference type="Rhea" id="RHEA:29091"/>
        <dbReference type="Rhea" id="RHEA-COMP:9565"/>
        <dbReference type="Rhea" id="RHEA-COMP:9566"/>
        <dbReference type="ChEBI" id="CHEBI:15378"/>
        <dbReference type="ChEBI" id="CHEBI:16389"/>
        <dbReference type="ChEBI" id="CHEBI:17976"/>
        <dbReference type="ChEBI" id="CHEBI:57540"/>
        <dbReference type="ChEBI" id="CHEBI:57945"/>
        <dbReference type="EC" id="7.1.1.2"/>
    </reaction>
</comment>